<name>A0A183V8H1_TOXCA</name>
<dbReference type="Proteomes" id="UP000050794">
    <property type="component" value="Unassembled WGS sequence"/>
</dbReference>
<gene>
    <name evidence="2" type="ORF">TCNE_LOCUS17041</name>
</gene>
<evidence type="ECO:0000256" key="1">
    <source>
        <dbReference type="SAM" id="Phobius"/>
    </source>
</evidence>
<reference evidence="2 3" key="2">
    <citation type="submission" date="2018-11" db="EMBL/GenBank/DDBJ databases">
        <authorList>
            <consortium name="Pathogen Informatics"/>
        </authorList>
    </citation>
    <scope>NUCLEOTIDE SEQUENCE [LARGE SCALE GENOMIC DNA]</scope>
</reference>
<accession>A0A183V8H1</accession>
<dbReference type="WBParaSite" id="TCNE_0001704201-mRNA-1">
    <property type="protein sequence ID" value="TCNE_0001704201-mRNA-1"/>
    <property type="gene ID" value="TCNE_0001704201"/>
</dbReference>
<organism evidence="3 4">
    <name type="scientific">Toxocara canis</name>
    <name type="common">Canine roundworm</name>
    <dbReference type="NCBI Taxonomy" id="6265"/>
    <lineage>
        <taxon>Eukaryota</taxon>
        <taxon>Metazoa</taxon>
        <taxon>Ecdysozoa</taxon>
        <taxon>Nematoda</taxon>
        <taxon>Chromadorea</taxon>
        <taxon>Rhabditida</taxon>
        <taxon>Spirurina</taxon>
        <taxon>Ascaridomorpha</taxon>
        <taxon>Ascaridoidea</taxon>
        <taxon>Toxocaridae</taxon>
        <taxon>Toxocara</taxon>
    </lineage>
</organism>
<dbReference type="EMBL" id="UYWY01024102">
    <property type="protein sequence ID" value="VDM48362.1"/>
    <property type="molecule type" value="Genomic_DNA"/>
</dbReference>
<reference evidence="4" key="1">
    <citation type="submission" date="2016-06" db="UniProtKB">
        <authorList>
            <consortium name="WormBaseParasite"/>
        </authorList>
    </citation>
    <scope>IDENTIFICATION</scope>
</reference>
<proteinExistence type="predicted"/>
<evidence type="ECO:0000313" key="3">
    <source>
        <dbReference type="Proteomes" id="UP000050794"/>
    </source>
</evidence>
<sequence length="182" mass="20986">MSIPPQIKLCIKCVDRNGSNASRMLLFITISILFLYTVVLIAFFMGWCTLVPTMCHPRREIPFCSVKSPRRNTKYIDLESLSSSRTSKYLCSVSLEYYHRGFESCDELERRYSVLAEKQPPPNDFLHPKYSLPTIPIHIEEEQDYFEFLRTPAETASKKMSMVKIDASKLASDVDKNMAEIV</sequence>
<evidence type="ECO:0000313" key="4">
    <source>
        <dbReference type="WBParaSite" id="TCNE_0001704201-mRNA-1"/>
    </source>
</evidence>
<feature type="transmembrane region" description="Helical" evidence="1">
    <location>
        <begin position="25"/>
        <end position="47"/>
    </location>
</feature>
<dbReference type="AlphaFoldDB" id="A0A183V8H1"/>
<keyword evidence="3" id="KW-1185">Reference proteome</keyword>
<evidence type="ECO:0000313" key="2">
    <source>
        <dbReference type="EMBL" id="VDM48362.1"/>
    </source>
</evidence>
<keyword evidence="1" id="KW-1133">Transmembrane helix</keyword>
<keyword evidence="1" id="KW-0472">Membrane</keyword>
<keyword evidence="1" id="KW-0812">Transmembrane</keyword>
<protein>
    <submittedName>
        <fullName evidence="4">Palmitoyltransferase</fullName>
    </submittedName>
</protein>